<dbReference type="InterPro" id="IPR011009">
    <property type="entry name" value="Kinase-like_dom_sf"/>
</dbReference>
<accession>A0A2B7X8L7</accession>
<dbReference type="Proteomes" id="UP000223968">
    <property type="component" value="Unassembled WGS sequence"/>
</dbReference>
<name>A0A2B7X8L7_9EURO</name>
<evidence type="ECO:0000313" key="1">
    <source>
        <dbReference type="EMBL" id="PGH05239.1"/>
    </source>
</evidence>
<dbReference type="AlphaFoldDB" id="A0A2B7X8L7"/>
<protein>
    <recommendedName>
        <fullName evidence="3">Aminoglycoside phosphotransferase domain-containing protein</fullName>
    </recommendedName>
</protein>
<dbReference type="OrthoDB" id="5412996at2759"/>
<dbReference type="Gene3D" id="3.90.1200.10">
    <property type="match status" value="1"/>
</dbReference>
<keyword evidence="2" id="KW-1185">Reference proteome</keyword>
<dbReference type="SUPFAM" id="SSF56112">
    <property type="entry name" value="Protein kinase-like (PK-like)"/>
    <property type="match status" value="1"/>
</dbReference>
<evidence type="ECO:0008006" key="3">
    <source>
        <dbReference type="Google" id="ProtNLM"/>
    </source>
</evidence>
<evidence type="ECO:0000313" key="2">
    <source>
        <dbReference type="Proteomes" id="UP000223968"/>
    </source>
</evidence>
<reference evidence="1 2" key="1">
    <citation type="submission" date="2017-10" db="EMBL/GenBank/DDBJ databases">
        <title>Comparative genomics in systemic dimorphic fungi from Ajellomycetaceae.</title>
        <authorList>
            <person name="Munoz J.F."/>
            <person name="Mcewen J.G."/>
            <person name="Clay O.K."/>
            <person name="Cuomo C.A."/>
        </authorList>
    </citation>
    <scope>NUCLEOTIDE SEQUENCE [LARGE SCALE GENOMIC DNA]</scope>
    <source>
        <strain evidence="1 2">UAMH5409</strain>
    </source>
</reference>
<dbReference type="STRING" id="1447875.A0A2B7X8L7"/>
<dbReference type="EMBL" id="PDNB01000127">
    <property type="protein sequence ID" value="PGH05239.1"/>
    <property type="molecule type" value="Genomic_DNA"/>
</dbReference>
<comment type="caution">
    <text evidence="1">The sequence shown here is derived from an EMBL/GenBank/DDBJ whole genome shotgun (WGS) entry which is preliminary data.</text>
</comment>
<proteinExistence type="predicted"/>
<organism evidence="1 2">
    <name type="scientific">Helicocarpus griseus UAMH5409</name>
    <dbReference type="NCBI Taxonomy" id="1447875"/>
    <lineage>
        <taxon>Eukaryota</taxon>
        <taxon>Fungi</taxon>
        <taxon>Dikarya</taxon>
        <taxon>Ascomycota</taxon>
        <taxon>Pezizomycotina</taxon>
        <taxon>Eurotiomycetes</taxon>
        <taxon>Eurotiomycetidae</taxon>
        <taxon>Onygenales</taxon>
        <taxon>Ajellomycetaceae</taxon>
        <taxon>Helicocarpus</taxon>
    </lineage>
</organism>
<sequence>MHGDLRPPNIIVDDGLNIVSILDWEWSHTVPAHLFAPPFWLTNREVLGISKDIPSLQYYMTFCTLRSSIISQEKRLYKLPLKELTLFNLWKLHETESLLNAHGLLKPHYFGNIFCDALDRHYYGENAQERMQAFFNLGIRQKELRIIEQKVLELADFEKERLD</sequence>
<gene>
    <name evidence="1" type="ORF">AJ79_06850</name>
</gene>